<evidence type="ECO:0000256" key="2">
    <source>
        <dbReference type="PIRSR" id="PIRSR600888-1"/>
    </source>
</evidence>
<dbReference type="GO" id="GO:0005829">
    <property type="term" value="C:cytosol"/>
    <property type="evidence" value="ECO:0007669"/>
    <property type="project" value="TreeGrafter"/>
</dbReference>
<name>A0A1N7F2V7_9NOCA</name>
<dbReference type="RefSeq" id="WP_076478875.1">
    <property type="nucleotide sequence ID" value="NZ_FTNT01000004.1"/>
</dbReference>
<dbReference type="GO" id="GO:0008830">
    <property type="term" value="F:dTDP-4-dehydrorhamnose 3,5-epimerase activity"/>
    <property type="evidence" value="ECO:0007669"/>
    <property type="project" value="InterPro"/>
</dbReference>
<dbReference type="EMBL" id="FTNT01000004">
    <property type="protein sequence ID" value="SIR94545.1"/>
    <property type="molecule type" value="Genomic_DNA"/>
</dbReference>
<organism evidence="4 5">
    <name type="scientific">Williamsia sterculiae</name>
    <dbReference type="NCBI Taxonomy" id="1344003"/>
    <lineage>
        <taxon>Bacteria</taxon>
        <taxon>Bacillati</taxon>
        <taxon>Actinomycetota</taxon>
        <taxon>Actinomycetes</taxon>
        <taxon>Mycobacteriales</taxon>
        <taxon>Nocardiaceae</taxon>
        <taxon>Williamsia</taxon>
    </lineage>
</organism>
<evidence type="ECO:0000313" key="5">
    <source>
        <dbReference type="Proteomes" id="UP000186218"/>
    </source>
</evidence>
<dbReference type="Gene3D" id="2.60.120.10">
    <property type="entry name" value="Jelly Rolls"/>
    <property type="match status" value="1"/>
</dbReference>
<dbReference type="AlphaFoldDB" id="A0A1N7F2V7"/>
<dbReference type="OrthoDB" id="9800680at2"/>
<evidence type="ECO:0000256" key="1">
    <source>
        <dbReference type="ARBA" id="ARBA00010154"/>
    </source>
</evidence>
<dbReference type="InterPro" id="IPR011051">
    <property type="entry name" value="RmlC_Cupin_sf"/>
</dbReference>
<dbReference type="Proteomes" id="UP000186218">
    <property type="component" value="Unassembled WGS sequence"/>
</dbReference>
<evidence type="ECO:0000313" key="4">
    <source>
        <dbReference type="EMBL" id="SIR94545.1"/>
    </source>
</evidence>
<dbReference type="GO" id="GO:0019305">
    <property type="term" value="P:dTDP-rhamnose biosynthetic process"/>
    <property type="evidence" value="ECO:0007669"/>
    <property type="project" value="TreeGrafter"/>
</dbReference>
<dbReference type="InterPro" id="IPR014710">
    <property type="entry name" value="RmlC-like_jellyroll"/>
</dbReference>
<keyword evidence="5" id="KW-1185">Reference proteome</keyword>
<accession>A0A1N7F2V7</accession>
<feature type="active site" description="Proton acceptor" evidence="2">
    <location>
        <position position="62"/>
    </location>
</feature>
<dbReference type="InterPro" id="IPR000888">
    <property type="entry name" value="RmlC-like"/>
</dbReference>
<dbReference type="SUPFAM" id="SSF51182">
    <property type="entry name" value="RmlC-like cupins"/>
    <property type="match status" value="1"/>
</dbReference>
<evidence type="ECO:0000256" key="3">
    <source>
        <dbReference type="PIRSR" id="PIRSR600888-3"/>
    </source>
</evidence>
<comment type="similarity">
    <text evidence="1">Belongs to the dTDP-4-dehydrorhamnose 3,5-epimerase family.</text>
</comment>
<feature type="active site" description="Proton donor" evidence="2">
    <location>
        <position position="132"/>
    </location>
</feature>
<dbReference type="PANTHER" id="PTHR21047:SF2">
    <property type="entry name" value="THYMIDINE DIPHOSPHO-4-KETO-RHAMNOSE 3,5-EPIMERASE"/>
    <property type="match status" value="1"/>
</dbReference>
<protein>
    <submittedName>
        <fullName evidence="4">dTDP-4-dehydrorhamnose 3,5-epimerase</fullName>
    </submittedName>
</protein>
<dbReference type="Pfam" id="PF00908">
    <property type="entry name" value="dTDP_sugar_isom"/>
    <property type="match status" value="1"/>
</dbReference>
<feature type="site" description="Participates in a stacking interaction with the thymidine ring of dTDP-4-oxo-6-deoxyglucose" evidence="3">
    <location>
        <position position="138"/>
    </location>
</feature>
<proteinExistence type="inferred from homology"/>
<dbReference type="GO" id="GO:0000271">
    <property type="term" value="P:polysaccharide biosynthetic process"/>
    <property type="evidence" value="ECO:0007669"/>
    <property type="project" value="TreeGrafter"/>
</dbReference>
<dbReference type="PANTHER" id="PTHR21047">
    <property type="entry name" value="DTDP-6-DEOXY-D-GLUCOSE-3,5 EPIMERASE"/>
    <property type="match status" value="1"/>
</dbReference>
<reference evidence="4 5" key="1">
    <citation type="submission" date="2017-01" db="EMBL/GenBank/DDBJ databases">
        <authorList>
            <person name="Mah S.A."/>
            <person name="Swanson W.J."/>
            <person name="Moy G.W."/>
            <person name="Vacquier V.D."/>
        </authorList>
    </citation>
    <scope>NUCLEOTIDE SEQUENCE [LARGE SCALE GENOMIC DNA]</scope>
    <source>
        <strain evidence="4 5">CPCC 203464</strain>
    </source>
</reference>
<dbReference type="CDD" id="cd00438">
    <property type="entry name" value="cupin_RmlC"/>
    <property type="match status" value="1"/>
</dbReference>
<dbReference type="STRING" id="1344003.SAMN05445060_1745"/>
<sequence>MQIRPLTIAGAWELTPRQFGDSRGVFLEAFKSDVLAETIGHRFDLAQMNVSVSGAGAVRGIHFADVPPGQAKYVTCLSGAIFDVIVDIRVGSPTFGQWDSVLLDDVDRRAVYLSEGLGHGFCSLAEGSTVGYLCSSGYDPSAEHGVHPLDPTVAIEWPATDRYGETRLRYELSEKDTAAPSLDDAARAGLLPDYDAVDGYLGSLGTAAGPADTSGVRETR</sequence>
<gene>
    <name evidence="4" type="ORF">SAMN05445060_1745</name>
</gene>